<comment type="caution">
    <text evidence="4">The sequence shown here is derived from an EMBL/GenBank/DDBJ whole genome shotgun (WGS) entry which is preliminary data.</text>
</comment>
<dbReference type="Gene3D" id="2.120.10.30">
    <property type="entry name" value="TolB, C-terminal domain"/>
    <property type="match status" value="1"/>
</dbReference>
<dbReference type="PROSITE" id="PS51257">
    <property type="entry name" value="PROKAR_LIPOPROTEIN"/>
    <property type="match status" value="1"/>
</dbReference>
<organism evidence="4 5">
    <name type="scientific">Hyphomonas chukchiensis</name>
    <dbReference type="NCBI Taxonomy" id="1280947"/>
    <lineage>
        <taxon>Bacteria</taxon>
        <taxon>Pseudomonadati</taxon>
        <taxon>Pseudomonadota</taxon>
        <taxon>Alphaproteobacteria</taxon>
        <taxon>Hyphomonadales</taxon>
        <taxon>Hyphomonadaceae</taxon>
        <taxon>Hyphomonas</taxon>
    </lineage>
</organism>
<feature type="chain" id="PRO_5001618662" description="Peptidase S9 prolyl oligopeptidase catalytic domain-containing protein" evidence="2">
    <location>
        <begin position="21"/>
        <end position="642"/>
    </location>
</feature>
<gene>
    <name evidence="4" type="ORF">HY30_10785</name>
</gene>
<evidence type="ECO:0000256" key="1">
    <source>
        <dbReference type="ARBA" id="ARBA00022801"/>
    </source>
</evidence>
<dbReference type="PANTHER" id="PTHR42776">
    <property type="entry name" value="SERINE PEPTIDASE S9 FAMILY MEMBER"/>
    <property type="match status" value="1"/>
</dbReference>
<protein>
    <recommendedName>
        <fullName evidence="3">Peptidase S9 prolyl oligopeptidase catalytic domain-containing protein</fullName>
    </recommendedName>
</protein>
<proteinExistence type="predicted"/>
<dbReference type="OrthoDB" id="128799at2"/>
<evidence type="ECO:0000313" key="4">
    <source>
        <dbReference type="EMBL" id="KCZ53451.1"/>
    </source>
</evidence>
<name>A0A062TZF4_9PROT</name>
<dbReference type="InterPro" id="IPR029058">
    <property type="entry name" value="AB_hydrolase_fold"/>
</dbReference>
<dbReference type="GO" id="GO:0004252">
    <property type="term" value="F:serine-type endopeptidase activity"/>
    <property type="evidence" value="ECO:0007669"/>
    <property type="project" value="TreeGrafter"/>
</dbReference>
<dbReference type="Pfam" id="PF00326">
    <property type="entry name" value="Peptidase_S9"/>
    <property type="match status" value="1"/>
</dbReference>
<feature type="domain" description="Peptidase S9 prolyl oligopeptidase catalytic" evidence="3">
    <location>
        <begin position="429"/>
        <end position="640"/>
    </location>
</feature>
<dbReference type="PANTHER" id="PTHR42776:SF27">
    <property type="entry name" value="DIPEPTIDYL PEPTIDASE FAMILY MEMBER 6"/>
    <property type="match status" value="1"/>
</dbReference>
<dbReference type="STRING" id="1280947.HY30_10785"/>
<dbReference type="EMBL" id="AWFG01000096">
    <property type="protein sequence ID" value="KCZ53451.1"/>
    <property type="molecule type" value="Genomic_DNA"/>
</dbReference>
<evidence type="ECO:0000259" key="3">
    <source>
        <dbReference type="Pfam" id="PF00326"/>
    </source>
</evidence>
<evidence type="ECO:0000256" key="2">
    <source>
        <dbReference type="SAM" id="SignalP"/>
    </source>
</evidence>
<feature type="signal peptide" evidence="2">
    <location>
        <begin position="1"/>
        <end position="20"/>
    </location>
</feature>
<keyword evidence="1" id="KW-0378">Hydrolase</keyword>
<keyword evidence="2" id="KW-0732">Signal</keyword>
<evidence type="ECO:0000313" key="5">
    <source>
        <dbReference type="Proteomes" id="UP000027190"/>
    </source>
</evidence>
<dbReference type="SUPFAM" id="SSF82171">
    <property type="entry name" value="DPP6 N-terminal domain-like"/>
    <property type="match status" value="1"/>
</dbReference>
<dbReference type="SUPFAM" id="SSF53474">
    <property type="entry name" value="alpha/beta-Hydrolases"/>
    <property type="match status" value="1"/>
</dbReference>
<dbReference type="Proteomes" id="UP000027190">
    <property type="component" value="Unassembled WGS sequence"/>
</dbReference>
<dbReference type="InterPro" id="IPR001375">
    <property type="entry name" value="Peptidase_S9_cat"/>
</dbReference>
<reference evidence="4 5" key="1">
    <citation type="journal article" date="2014" name="Antonie Van Leeuwenhoek">
        <title>Hyphomonas beringensis sp. nov. and Hyphomonas chukchiensis sp. nov., isolated from surface seawater of the Bering Sea and Chukchi Sea.</title>
        <authorList>
            <person name="Li C."/>
            <person name="Lai Q."/>
            <person name="Li G."/>
            <person name="Dong C."/>
            <person name="Wang J."/>
            <person name="Liao Y."/>
            <person name="Shao Z."/>
        </authorList>
    </citation>
    <scope>NUCLEOTIDE SEQUENCE [LARGE SCALE GENOMIC DNA]</scope>
    <source>
        <strain evidence="4 5">BH-BN04-4</strain>
    </source>
</reference>
<keyword evidence="5" id="KW-1185">Reference proteome</keyword>
<dbReference type="PATRIC" id="fig|1280947.3.peg.3613"/>
<dbReference type="Gene3D" id="3.40.50.1820">
    <property type="entry name" value="alpha/beta hydrolase"/>
    <property type="match status" value="1"/>
</dbReference>
<dbReference type="GO" id="GO:0006508">
    <property type="term" value="P:proteolysis"/>
    <property type="evidence" value="ECO:0007669"/>
    <property type="project" value="InterPro"/>
</dbReference>
<sequence length="642" mass="69675">MLRTTIIGLFVGSAACLAIADTPHPPLEAYGELPSVRDAAISPDGKTIAYIVRKDGKDVIATYDTETGAFAARIAVDDMSTRGIWFPDNNHLLILASEARRVYGVTSKFEYSSAYSLNLETDKTVPLLTTTPYVYRPQTGLGNVVGIAKGSGEVFMPAFMQFSGYDLLKVNLDTGKGKPFATGPENTYSWMVDENGVIIAREEYDSEDDIYRIFSDVSGETKLIYEVEAAVIPFSLVGIKADRTALILVGSEDEYGGYQFVRELDFEGNISGPLLERPGSDVSAYIDRNGVFEGVIYSDGEYPRHFFDPAIEADVRKVVDSFPGSTVSVASRSDSWKQIVYLVQGSDTPGKYVLQDRETGKVTGLLNVYNDIPIDAVAEVLAVSYPARDGLTIPAVLTWPAGVPEDARSGLPLLVMPHGGPGNHDSVGFDWMAQYFANRGYAVLQPNFRGSTGFGSEFKRAGFGEWGGKMQDDITDGVTALIKDGSVDPERICIVGASYGGYAALAGGAFTPDLYKCVVAIAPVSDLPRLLRETEQDSGEDSMALAYWKLTIGDPKKVDLEAVSPVDNAQAFKAPVLLFHGKDDTVVSMNQSRVMQKALKRAGKDVTFIELKGEDHWLSEGTTRIQTLRAMADFVEANIGAR</sequence>
<dbReference type="InterPro" id="IPR011042">
    <property type="entry name" value="6-blade_b-propeller_TolB-like"/>
</dbReference>
<dbReference type="AlphaFoldDB" id="A0A062TZF4"/>
<dbReference type="eggNOG" id="COG1506">
    <property type="taxonomic scope" value="Bacteria"/>
</dbReference>
<accession>A0A062TZF4</accession>